<feature type="domain" description="HTH araC/xylS-type" evidence="5">
    <location>
        <begin position="231"/>
        <end position="331"/>
    </location>
</feature>
<feature type="transmembrane region" description="Helical" evidence="4">
    <location>
        <begin position="181"/>
        <end position="199"/>
    </location>
</feature>
<dbReference type="EMBL" id="LT960614">
    <property type="protein sequence ID" value="SON57554.1"/>
    <property type="molecule type" value="Genomic_DNA"/>
</dbReference>
<feature type="transmembrane region" description="Helical" evidence="4">
    <location>
        <begin position="6"/>
        <end position="23"/>
    </location>
</feature>
<evidence type="ECO:0000256" key="3">
    <source>
        <dbReference type="ARBA" id="ARBA00023163"/>
    </source>
</evidence>
<keyword evidence="2" id="KW-0238">DNA-binding</keyword>
<dbReference type="Pfam" id="PF12833">
    <property type="entry name" value="HTH_18"/>
    <property type="match status" value="1"/>
</dbReference>
<dbReference type="InterPro" id="IPR018060">
    <property type="entry name" value="HTH_AraC"/>
</dbReference>
<keyword evidence="7" id="KW-1185">Reference proteome</keyword>
<dbReference type="SUPFAM" id="SSF46689">
    <property type="entry name" value="Homeodomain-like"/>
    <property type="match status" value="1"/>
</dbReference>
<keyword evidence="4" id="KW-1133">Transmembrane helix</keyword>
<dbReference type="SMART" id="SM00342">
    <property type="entry name" value="HTH_ARAC"/>
    <property type="match status" value="1"/>
</dbReference>
<protein>
    <submittedName>
        <fullName evidence="6">Bacillibactin transport regulator</fullName>
    </submittedName>
</protein>
<dbReference type="PANTHER" id="PTHR43280:SF29">
    <property type="entry name" value="ARAC-FAMILY TRANSCRIPTIONAL REGULATOR"/>
    <property type="match status" value="1"/>
</dbReference>
<feature type="transmembrane region" description="Helical" evidence="4">
    <location>
        <begin position="30"/>
        <end position="50"/>
    </location>
</feature>
<dbReference type="KEGG" id="hdi:HDIA_4013"/>
<dbReference type="PANTHER" id="PTHR43280">
    <property type="entry name" value="ARAC-FAMILY TRANSCRIPTIONAL REGULATOR"/>
    <property type="match status" value="1"/>
</dbReference>
<evidence type="ECO:0000313" key="7">
    <source>
        <dbReference type="Proteomes" id="UP000223606"/>
    </source>
</evidence>
<proteinExistence type="predicted"/>
<organism evidence="6 7">
    <name type="scientific">Hartmannibacter diazotrophicus</name>
    <dbReference type="NCBI Taxonomy" id="1482074"/>
    <lineage>
        <taxon>Bacteria</taxon>
        <taxon>Pseudomonadati</taxon>
        <taxon>Pseudomonadota</taxon>
        <taxon>Alphaproteobacteria</taxon>
        <taxon>Hyphomicrobiales</taxon>
        <taxon>Pleomorphomonadaceae</taxon>
        <taxon>Hartmannibacter</taxon>
    </lineage>
</organism>
<dbReference type="GO" id="GO:0003700">
    <property type="term" value="F:DNA-binding transcription factor activity"/>
    <property type="evidence" value="ECO:0007669"/>
    <property type="project" value="InterPro"/>
</dbReference>
<dbReference type="GO" id="GO:0043565">
    <property type="term" value="F:sequence-specific DNA binding"/>
    <property type="evidence" value="ECO:0007669"/>
    <property type="project" value="InterPro"/>
</dbReference>
<dbReference type="OrthoDB" id="345413at2"/>
<keyword evidence="1" id="KW-0805">Transcription regulation</keyword>
<keyword evidence="4" id="KW-0472">Membrane</keyword>
<feature type="transmembrane region" description="Helical" evidence="4">
    <location>
        <begin position="148"/>
        <end position="172"/>
    </location>
</feature>
<dbReference type="PROSITE" id="PS01124">
    <property type="entry name" value="HTH_ARAC_FAMILY_2"/>
    <property type="match status" value="1"/>
</dbReference>
<evidence type="ECO:0000313" key="6">
    <source>
        <dbReference type="EMBL" id="SON57554.1"/>
    </source>
</evidence>
<gene>
    <name evidence="6" type="primary">btr_4</name>
    <name evidence="6" type="ORF">HDIA_4013</name>
</gene>
<feature type="transmembrane region" description="Helical" evidence="4">
    <location>
        <begin position="62"/>
        <end position="80"/>
    </location>
</feature>
<feature type="transmembrane region" description="Helical" evidence="4">
    <location>
        <begin position="92"/>
        <end position="120"/>
    </location>
</feature>
<evidence type="ECO:0000256" key="4">
    <source>
        <dbReference type="SAM" id="Phobius"/>
    </source>
</evidence>
<dbReference type="AlphaFoldDB" id="A0A2C9DB56"/>
<sequence length="352" mass="37728">MLALPVPLIVAIVLAFLVIRILVVKDRPWLLAVLIGVCGLQSLIVALNQYYGFGGLGRVQPVTATVIPPLAWVIFQVTAVRPFSRSLDVPHAAVPLFAAFCVVFAPMAVDVVVCGVFLIYGGLMLNGLRAGPDGLPRMRLEAGERPELVWRVIALALILSAVNDGLIALVLAQGMDWLKPLIVGGFSSLALLAIGILGLSQSLAQEPDDAARQREADEDPGVVEEHAALMSRLRHLLNEEPLYLDPNLTLARLARRLGVPAKHLSTAINRGSGQNVSRFINDFRIRHACALLARGDSVTSAMLESGFNTKSNFNREFLRVSGVAPSAWLAQQVDAEPAGEAAPAHPSESRAS</sequence>
<accession>A0A2C9DB56</accession>
<name>A0A2C9DB56_9HYPH</name>
<keyword evidence="3" id="KW-0804">Transcription</keyword>
<evidence type="ECO:0000256" key="1">
    <source>
        <dbReference type="ARBA" id="ARBA00023015"/>
    </source>
</evidence>
<dbReference type="Proteomes" id="UP000223606">
    <property type="component" value="Chromosome 1"/>
</dbReference>
<evidence type="ECO:0000259" key="5">
    <source>
        <dbReference type="PROSITE" id="PS01124"/>
    </source>
</evidence>
<dbReference type="InterPro" id="IPR009057">
    <property type="entry name" value="Homeodomain-like_sf"/>
</dbReference>
<reference evidence="7" key="1">
    <citation type="submission" date="2017-09" db="EMBL/GenBank/DDBJ databases">
        <title>Genome sequence of Nannocystis excedens DSM 71.</title>
        <authorList>
            <person name="Blom J."/>
        </authorList>
    </citation>
    <scope>NUCLEOTIDE SEQUENCE [LARGE SCALE GENOMIC DNA]</scope>
    <source>
        <strain evidence="7">type strain: E19</strain>
    </source>
</reference>
<dbReference type="Gene3D" id="1.10.10.60">
    <property type="entry name" value="Homeodomain-like"/>
    <property type="match status" value="1"/>
</dbReference>
<evidence type="ECO:0000256" key="2">
    <source>
        <dbReference type="ARBA" id="ARBA00023125"/>
    </source>
</evidence>
<keyword evidence="4" id="KW-0812">Transmembrane</keyword>